<comment type="caution">
    <text evidence="1">The sequence shown here is derived from an EMBL/GenBank/DDBJ whole genome shotgun (WGS) entry which is preliminary data.</text>
</comment>
<evidence type="ECO:0000313" key="2">
    <source>
        <dbReference type="Proteomes" id="UP001168990"/>
    </source>
</evidence>
<protein>
    <submittedName>
        <fullName evidence="1">Uncharacterized protein</fullName>
    </submittedName>
</protein>
<reference evidence="1" key="2">
    <citation type="submission" date="2023-03" db="EMBL/GenBank/DDBJ databases">
        <authorList>
            <person name="Inwood S.N."/>
            <person name="Skelly J.G."/>
            <person name="Guhlin J."/>
            <person name="Harrop T.W.R."/>
            <person name="Goldson S.G."/>
            <person name="Dearden P.K."/>
        </authorList>
    </citation>
    <scope>NUCLEOTIDE SEQUENCE</scope>
    <source>
        <strain evidence="1">Irish</strain>
        <tissue evidence="1">Whole body</tissue>
    </source>
</reference>
<accession>A0AA39FHN5</accession>
<organism evidence="1 2">
    <name type="scientific">Microctonus aethiopoides</name>
    <dbReference type="NCBI Taxonomy" id="144406"/>
    <lineage>
        <taxon>Eukaryota</taxon>
        <taxon>Metazoa</taxon>
        <taxon>Ecdysozoa</taxon>
        <taxon>Arthropoda</taxon>
        <taxon>Hexapoda</taxon>
        <taxon>Insecta</taxon>
        <taxon>Pterygota</taxon>
        <taxon>Neoptera</taxon>
        <taxon>Endopterygota</taxon>
        <taxon>Hymenoptera</taxon>
        <taxon>Apocrita</taxon>
        <taxon>Ichneumonoidea</taxon>
        <taxon>Braconidae</taxon>
        <taxon>Euphorinae</taxon>
        <taxon>Microctonus</taxon>
    </lineage>
</organism>
<dbReference type="Proteomes" id="UP001168990">
    <property type="component" value="Unassembled WGS sequence"/>
</dbReference>
<dbReference type="AlphaFoldDB" id="A0AA39FHN5"/>
<dbReference type="EMBL" id="JAQQBS010000014">
    <property type="protein sequence ID" value="KAK0169655.1"/>
    <property type="molecule type" value="Genomic_DNA"/>
</dbReference>
<name>A0AA39FHN5_9HYME</name>
<sequence>MPHTGRYRFTQDITLDERLARESHCTDLYTHCIQIVDRVEKLDWVSVVRPDQAMRATPNMVLILPGLRQADGIVRKLWSSVYRTGKVPKNKLFVEMLEAAGYRTQHDPNFQCSMVDDDFSVGLINNYVSFGSDDENSNPKLTRNIATILLQCCYVRLFITCRNIVGILHPILHGYCRNIASVAWILQGYCMDIAGILQQYCDQCFKDIGGILQQYCSNIASAAWILQEQAENLLDGEKRILLKAELLILILRGGGFSALA</sequence>
<gene>
    <name evidence="1" type="ORF">PV328_011733</name>
</gene>
<reference evidence="1" key="1">
    <citation type="journal article" date="2023" name="bioRxiv">
        <title>Scaffold-level genome assemblies of two parasitoid biocontrol wasps reveal the parthenogenesis mechanism and an associated novel virus.</title>
        <authorList>
            <person name="Inwood S."/>
            <person name="Skelly J."/>
            <person name="Guhlin J."/>
            <person name="Harrop T."/>
            <person name="Goldson S."/>
            <person name="Dearden P."/>
        </authorList>
    </citation>
    <scope>NUCLEOTIDE SEQUENCE</scope>
    <source>
        <strain evidence="1">Irish</strain>
        <tissue evidence="1">Whole body</tissue>
    </source>
</reference>
<evidence type="ECO:0000313" key="1">
    <source>
        <dbReference type="EMBL" id="KAK0169655.1"/>
    </source>
</evidence>
<proteinExistence type="predicted"/>
<keyword evidence="2" id="KW-1185">Reference proteome</keyword>